<reference evidence="2 3" key="1">
    <citation type="journal article" date="2018" name="Aquat. Microb. Ecol.">
        <title>Gammaproteobacterial methanotrophs dominate.</title>
        <authorList>
            <person name="Rissanen A.J."/>
            <person name="Saarenheimo J."/>
            <person name="Tiirola M."/>
            <person name="Peura S."/>
            <person name="Aalto S.L."/>
            <person name="Karvinen A."/>
            <person name="Nykanen H."/>
        </authorList>
    </citation>
    <scope>NUCLEOTIDE SEQUENCE [LARGE SCALE GENOMIC DNA]</scope>
    <source>
        <strain evidence="2">AMbin10</strain>
    </source>
</reference>
<evidence type="ECO:0000313" key="3">
    <source>
        <dbReference type="Proteomes" id="UP000249396"/>
    </source>
</evidence>
<sequence>MKTNLKSRNLLIALGVAAIFFTADCMAVNEALSLSIQPAQSGATTNAKILLVNPADVESFTLQLTFASGGILSLPSSGWFQRGDYFPSTLFGPEPRVELNHTADAAAHTNIYLDGFNPSGNSGQVGQVALNVSGTTNSTQVVTLSGEFWSRSEQTVKTLVPISVEFKIGTIADQTVSFVGIPSVVVGGTDTVVATGGGSGNTVIIASQTTNVCTVSGNTLSGVAAGTCTLQASQAGNATYNPAPTVTESFTVGKGNQTITFGAAPTLAVGRTGTVTATGGASGNLVTFTSQTLNVCSVVGNTVTGSKAGVCTLAANQLGNMNYNAATQVTQNINVTIGLTLTVTNFNKPYGTITSNTGGIACGATCATTIASGSRVTLVAMPVAGYQFSGWGGDCSGYGNSCVVTIDATKSVTAKFEIFKKRQSIWKRILLKP</sequence>
<dbReference type="Proteomes" id="UP000249396">
    <property type="component" value="Unassembled WGS sequence"/>
</dbReference>
<dbReference type="AlphaFoldDB" id="A0A2W4RPV8"/>
<accession>A0A2W4RPV8</accession>
<gene>
    <name evidence="2" type="ORF">DM484_01945</name>
</gene>
<name>A0A2W4RPV8_9GAMM</name>
<dbReference type="InterPro" id="IPR044060">
    <property type="entry name" value="Bacterial_rp_domain"/>
</dbReference>
<dbReference type="Pfam" id="PF18998">
    <property type="entry name" value="Flg_new_2"/>
    <property type="match status" value="1"/>
</dbReference>
<proteinExistence type="predicted"/>
<dbReference type="EMBL" id="QJPH01000138">
    <property type="protein sequence ID" value="PZN84953.1"/>
    <property type="molecule type" value="Genomic_DNA"/>
</dbReference>
<organism evidence="2 3">
    <name type="scientific">Candidatus Methylumidiphilus alinenensis</name>
    <dbReference type="NCBI Taxonomy" id="2202197"/>
    <lineage>
        <taxon>Bacteria</taxon>
        <taxon>Pseudomonadati</taxon>
        <taxon>Pseudomonadota</taxon>
        <taxon>Gammaproteobacteria</taxon>
        <taxon>Methylococcales</taxon>
        <taxon>Candidatus Methylumidiphilus</taxon>
    </lineage>
</organism>
<evidence type="ECO:0000259" key="1">
    <source>
        <dbReference type="Pfam" id="PF18998"/>
    </source>
</evidence>
<protein>
    <recommendedName>
        <fullName evidence="1">Bacterial repeat domain-containing protein</fullName>
    </recommendedName>
</protein>
<evidence type="ECO:0000313" key="2">
    <source>
        <dbReference type="EMBL" id="PZN84953.1"/>
    </source>
</evidence>
<comment type="caution">
    <text evidence="2">The sequence shown here is derived from an EMBL/GenBank/DDBJ whole genome shotgun (WGS) entry which is preliminary data.</text>
</comment>
<feature type="domain" description="Bacterial repeat" evidence="1">
    <location>
        <begin position="352"/>
        <end position="417"/>
    </location>
</feature>